<sequence length="404" mass="45373">MSDMNYTDEELEALLDDLESDLAERKESWNGDSPEKGRQAVCAFANDLPNHAKPGVLFVGAKDNGVPSSLTITDNLLQTLADIKTDGNILPPPTIIVQKRKLKGDDMAVVIVQPADAPPVRYKGRIWIRTGPRRGIASAQDERILNEKRRFRDLPFDIQPLPSTDLSSLNRLQFEQEYLPFAFAPEILNANGRSYEQRLAACRMVVSADNPTPTILGILVIGNRPRDFIPGAYIQFLRIDGTEFSDPIIDEEEIDGTIGQMLKRLEEKLEAHNRVRVDITSNSLESRKIDYPLAALHQLTRNAVMHRTYEGTNAPVRLFWFNDRIEIISPGGPFGEVTIENFGKPGITDYRNRHLADAMRVYGLVQRFGVGISIAQKELQRNGNGPIEFEVSPTTVLCIVRKRK</sequence>
<dbReference type="Gene3D" id="3.30.950.30">
    <property type="entry name" value="Schlafen, AAA domain"/>
    <property type="match status" value="1"/>
</dbReference>
<feature type="domain" description="Schlafen AlbA-2" evidence="1">
    <location>
        <begin position="19"/>
        <end position="133"/>
    </location>
</feature>
<gene>
    <name evidence="2" type="ORF">FTV88_2779</name>
</gene>
<dbReference type="Gene3D" id="3.30.565.60">
    <property type="match status" value="1"/>
</dbReference>
<keyword evidence="3" id="KW-1185">Reference proteome</keyword>
<dbReference type="InterPro" id="IPR038461">
    <property type="entry name" value="Schlafen_AlbA_2_dom_sf"/>
</dbReference>
<proteinExistence type="predicted"/>
<dbReference type="PANTHER" id="PTHR30595">
    <property type="entry name" value="GLPR-RELATED TRANSCRIPTIONAL REPRESSOR"/>
    <property type="match status" value="1"/>
</dbReference>
<name>A0A5Q2N1I8_9FIRM</name>
<dbReference type="Pfam" id="PF04326">
    <property type="entry name" value="SLFN_AlbA_2"/>
    <property type="match status" value="1"/>
</dbReference>
<reference evidence="3" key="1">
    <citation type="submission" date="2019-11" db="EMBL/GenBank/DDBJ databases">
        <title>Genome sequence of Heliorestis convoluta strain HH, an alkaliphilic and minimalistic phototrophic bacterium from a soda lake in Egypt.</title>
        <authorList>
            <person name="Dewey E.D."/>
            <person name="Stokes L.M."/>
            <person name="Burchell B.M."/>
            <person name="Shaffer K.N."/>
            <person name="Huntington A.M."/>
            <person name="Baker J.M."/>
            <person name="Nadendla S."/>
            <person name="Giglio M.G."/>
            <person name="Touchman J.W."/>
            <person name="Blankenship R.E."/>
            <person name="Madigan M.T."/>
            <person name="Sattley W.M."/>
        </authorList>
    </citation>
    <scope>NUCLEOTIDE SEQUENCE [LARGE SCALE GENOMIC DNA]</scope>
    <source>
        <strain evidence="3">HH</strain>
    </source>
</reference>
<evidence type="ECO:0000313" key="2">
    <source>
        <dbReference type="EMBL" id="QGG48868.1"/>
    </source>
</evidence>
<organism evidence="2 3">
    <name type="scientific">Heliorestis convoluta</name>
    <dbReference type="NCBI Taxonomy" id="356322"/>
    <lineage>
        <taxon>Bacteria</taxon>
        <taxon>Bacillati</taxon>
        <taxon>Bacillota</taxon>
        <taxon>Clostridia</taxon>
        <taxon>Eubacteriales</taxon>
        <taxon>Heliobacteriaceae</taxon>
        <taxon>Heliorestis</taxon>
    </lineage>
</organism>
<dbReference type="InterPro" id="IPR038475">
    <property type="entry name" value="RecG_C_sf"/>
</dbReference>
<dbReference type="EMBL" id="CP045875">
    <property type="protein sequence ID" value="QGG48868.1"/>
    <property type="molecule type" value="Genomic_DNA"/>
</dbReference>
<dbReference type="Proteomes" id="UP000366051">
    <property type="component" value="Chromosome"/>
</dbReference>
<evidence type="ECO:0000313" key="3">
    <source>
        <dbReference type="Proteomes" id="UP000366051"/>
    </source>
</evidence>
<dbReference type="InterPro" id="IPR007421">
    <property type="entry name" value="Schlafen_AlbA_2_dom"/>
</dbReference>
<evidence type="ECO:0000259" key="1">
    <source>
        <dbReference type="Pfam" id="PF04326"/>
    </source>
</evidence>
<dbReference type="AlphaFoldDB" id="A0A5Q2N1I8"/>
<accession>A0A5Q2N1I8</accession>
<dbReference type="PANTHER" id="PTHR30595:SF6">
    <property type="entry name" value="SCHLAFEN ALBA-2 DOMAIN-CONTAINING PROTEIN"/>
    <property type="match status" value="1"/>
</dbReference>
<dbReference type="KEGG" id="hcv:FTV88_2779"/>
<protein>
    <submittedName>
        <fullName evidence="2">Transcriptional regulator</fullName>
    </submittedName>
</protein>
<dbReference type="RefSeq" id="WP_207707876.1">
    <property type="nucleotide sequence ID" value="NZ_CP045875.1"/>
</dbReference>
<dbReference type="Pfam" id="PF13749">
    <property type="entry name" value="HATPase_c_4"/>
    <property type="match status" value="1"/>
</dbReference>